<evidence type="ECO:0000313" key="2">
    <source>
        <dbReference type="Proteomes" id="UP000000268"/>
    </source>
</evidence>
<proteinExistence type="predicted"/>
<accession>A8ZKY0</accession>
<dbReference type="HOGENOM" id="CLU_2695990_0_0_3"/>
<sequence length="73" mass="8139">MSVNLLTTQLETDSRAQIRDFDRGEVLAPLPGFVLGNHQNVLSGDCGEHLETGAVLSPERSEEVHQMMLRRVH</sequence>
<dbReference type="EMBL" id="CP000838">
    <property type="protein sequence ID" value="ABW31448.1"/>
    <property type="molecule type" value="Genomic_DNA"/>
</dbReference>
<organism evidence="1 2">
    <name type="scientific">Acaryochloris marina (strain MBIC 11017)</name>
    <dbReference type="NCBI Taxonomy" id="329726"/>
    <lineage>
        <taxon>Bacteria</taxon>
        <taxon>Bacillati</taxon>
        <taxon>Cyanobacteriota</taxon>
        <taxon>Cyanophyceae</taxon>
        <taxon>Acaryochloridales</taxon>
        <taxon>Acaryochloridaceae</taxon>
        <taxon>Acaryochloris</taxon>
    </lineage>
</organism>
<dbReference type="AlphaFoldDB" id="A8ZKY0"/>
<protein>
    <submittedName>
        <fullName evidence="1">Uncharacterized protein</fullName>
    </submittedName>
</protein>
<dbReference type="Proteomes" id="UP000000268">
    <property type="component" value="Plasmid pREB1"/>
</dbReference>
<dbReference type="KEGG" id="amr:AM1_A0330"/>
<reference evidence="1 2" key="1">
    <citation type="journal article" date="2008" name="Proc. Natl. Acad. Sci. U.S.A.">
        <title>Niche adaptation and genome expansion in the chlorophyll d-producing cyanobacterium Acaryochloris marina.</title>
        <authorList>
            <person name="Swingley W.D."/>
            <person name="Chen M."/>
            <person name="Cheung P.C."/>
            <person name="Conrad A.L."/>
            <person name="Dejesa L.C."/>
            <person name="Hao J."/>
            <person name="Honchak B.M."/>
            <person name="Karbach L.E."/>
            <person name="Kurdoglu A."/>
            <person name="Lahiri S."/>
            <person name="Mastrian S.D."/>
            <person name="Miyashita H."/>
            <person name="Page L."/>
            <person name="Ramakrishna P."/>
            <person name="Satoh S."/>
            <person name="Sattley W.M."/>
            <person name="Shimada Y."/>
            <person name="Taylor H.L."/>
            <person name="Tomo T."/>
            <person name="Tsuchiya T."/>
            <person name="Wang Z.T."/>
            <person name="Raymond J."/>
            <person name="Mimuro M."/>
            <person name="Blankenship R.E."/>
            <person name="Touchman J.W."/>
        </authorList>
    </citation>
    <scope>NUCLEOTIDE SEQUENCE [LARGE SCALE GENOMIC DNA]</scope>
    <source>
        <strain evidence="2">MBIC 11017</strain>
        <plasmid evidence="2">Plasmid pREB1</plasmid>
    </source>
</reference>
<name>A8ZKY0_ACAM1</name>
<geneLocation type="plasmid" evidence="1 2">
    <name>pREB1</name>
</geneLocation>
<keyword evidence="2" id="KW-1185">Reference proteome</keyword>
<keyword evidence="1" id="KW-0614">Plasmid</keyword>
<evidence type="ECO:0000313" key="1">
    <source>
        <dbReference type="EMBL" id="ABW31448.1"/>
    </source>
</evidence>
<gene>
    <name evidence="1" type="ordered locus">AM1_A0330</name>
</gene>